<keyword evidence="4 6" id="KW-0548">Nucleotidyltransferase</keyword>
<comment type="subunit">
    <text evidence="6">RNAP is composed of a core of 2 alpha, a beta and a beta' subunits. The core is associated with a delta subunit and one of several sigma factors.</text>
</comment>
<evidence type="ECO:0000256" key="5">
    <source>
        <dbReference type="ARBA" id="ARBA00023163"/>
    </source>
</evidence>
<dbReference type="InterPro" id="IPR007759">
    <property type="entry name" value="Asxl_HARE-HTH"/>
</dbReference>
<gene>
    <name evidence="6" type="primary">rpoE</name>
    <name evidence="9" type="ORF">SAMN05443507_12413</name>
</gene>
<feature type="region of interest" description="Disordered" evidence="7">
    <location>
        <begin position="98"/>
        <end position="179"/>
    </location>
</feature>
<evidence type="ECO:0000256" key="3">
    <source>
        <dbReference type="ARBA" id="ARBA00022679"/>
    </source>
</evidence>
<name>A0A1M6VR92_9BACL</name>
<comment type="similarity">
    <text evidence="1 6">Belongs to the RpoE family.</text>
</comment>
<evidence type="ECO:0000259" key="8">
    <source>
        <dbReference type="PROSITE" id="PS51913"/>
    </source>
</evidence>
<evidence type="ECO:0000256" key="7">
    <source>
        <dbReference type="SAM" id="MobiDB-lite"/>
    </source>
</evidence>
<dbReference type="PROSITE" id="PS51913">
    <property type="entry name" value="HTH_HARE"/>
    <property type="match status" value="1"/>
</dbReference>
<keyword evidence="5 6" id="KW-0804">Transcription</keyword>
<feature type="domain" description="HTH HARE-type" evidence="8">
    <location>
        <begin position="15"/>
        <end position="82"/>
    </location>
</feature>
<dbReference type="STRING" id="1830138.SAMN05443507_12413"/>
<dbReference type="HAMAP" id="MF_00357">
    <property type="entry name" value="RNApol_bact_RpoE"/>
    <property type="match status" value="1"/>
</dbReference>
<dbReference type="EMBL" id="FRAF01000024">
    <property type="protein sequence ID" value="SHK84077.1"/>
    <property type="molecule type" value="Genomic_DNA"/>
</dbReference>
<evidence type="ECO:0000256" key="4">
    <source>
        <dbReference type="ARBA" id="ARBA00022695"/>
    </source>
</evidence>
<dbReference type="GO" id="GO:0000428">
    <property type="term" value="C:DNA-directed RNA polymerase complex"/>
    <property type="evidence" value="ECO:0007669"/>
    <property type="project" value="UniProtKB-KW"/>
</dbReference>
<protein>
    <recommendedName>
        <fullName evidence="6">Probable DNA-directed RNA polymerase subunit delta</fullName>
    </recommendedName>
    <alternativeName>
        <fullName evidence="6">RNAP delta factor</fullName>
    </alternativeName>
</protein>
<keyword evidence="10" id="KW-1185">Reference proteome</keyword>
<evidence type="ECO:0000256" key="6">
    <source>
        <dbReference type="HAMAP-Rule" id="MF_00357"/>
    </source>
</evidence>
<dbReference type="Proteomes" id="UP000184016">
    <property type="component" value="Unassembled WGS sequence"/>
</dbReference>
<keyword evidence="2 6" id="KW-0240">DNA-directed RNA polymerase</keyword>
<dbReference type="AlphaFoldDB" id="A0A1M6VR92"/>
<evidence type="ECO:0000313" key="9">
    <source>
        <dbReference type="EMBL" id="SHK84077.1"/>
    </source>
</evidence>
<evidence type="ECO:0000256" key="2">
    <source>
        <dbReference type="ARBA" id="ARBA00022478"/>
    </source>
</evidence>
<reference evidence="10" key="1">
    <citation type="submission" date="2016-11" db="EMBL/GenBank/DDBJ databases">
        <authorList>
            <person name="Varghese N."/>
            <person name="Submissions S."/>
        </authorList>
    </citation>
    <scope>NUCLEOTIDE SEQUENCE [LARGE SCALE GENOMIC DNA]</scope>
    <source>
        <strain evidence="10">USBA-503</strain>
    </source>
</reference>
<comment type="function">
    <text evidence="6">Participates in both the initiation and recycling phases of transcription. In the presence of the delta subunit, RNAP displays an increased specificity of transcription, a decreased affinity for nucleic acids, and an increased efficiency of RNA synthesis because of enhanced recycling.</text>
</comment>
<sequence length="179" mass="20927">MATLLSKGKEEIQQMPLVELAYEILKERKEPLYFREIMRQIQELRGMTDEEVNEVIARLYTEINIDGRFTCIGQNIWGLIRWYPVDKVGGSSGNKKFVRRSGDAFSDEDEEDVYEDEEEVLEEVEEDGDLFDTVVEDGEDEVLPDDDLDDTEEVEDEVEEPFEEEPLLEDDEDEEDEED</sequence>
<dbReference type="OrthoDB" id="401223at2"/>
<dbReference type="GO" id="GO:0006351">
    <property type="term" value="P:DNA-templated transcription"/>
    <property type="evidence" value="ECO:0007669"/>
    <property type="project" value="InterPro"/>
</dbReference>
<feature type="compositionally biased region" description="Acidic residues" evidence="7">
    <location>
        <begin position="105"/>
        <end position="179"/>
    </location>
</feature>
<dbReference type="Gene3D" id="1.10.10.1250">
    <property type="entry name" value="RNA polymerase, subunit delta, N-terminal domain"/>
    <property type="match status" value="1"/>
</dbReference>
<dbReference type="Pfam" id="PF05066">
    <property type="entry name" value="HARE-HTH"/>
    <property type="match status" value="1"/>
</dbReference>
<proteinExistence type="inferred from homology"/>
<dbReference type="RefSeq" id="WP_072874940.1">
    <property type="nucleotide sequence ID" value="NZ_FRAF01000024.1"/>
</dbReference>
<organism evidence="9 10">
    <name type="scientific">Alicyclobacillus tolerans</name>
    <dbReference type="NCBI Taxonomy" id="90970"/>
    <lineage>
        <taxon>Bacteria</taxon>
        <taxon>Bacillati</taxon>
        <taxon>Bacillota</taxon>
        <taxon>Bacilli</taxon>
        <taxon>Bacillales</taxon>
        <taxon>Alicyclobacillaceae</taxon>
        <taxon>Alicyclobacillus</taxon>
    </lineage>
</organism>
<dbReference type="NCBIfam" id="TIGR04567">
    <property type="entry name" value="RNAP_delt_lowGC"/>
    <property type="match status" value="1"/>
</dbReference>
<accession>A0A1M6VR92</accession>
<keyword evidence="3 6" id="KW-0808">Transferase</keyword>
<dbReference type="InterPro" id="IPR038087">
    <property type="entry name" value="RNAP_delta_N_dom_sf"/>
</dbReference>
<dbReference type="InterPro" id="IPR029757">
    <property type="entry name" value="RpoE"/>
</dbReference>
<dbReference type="GO" id="GO:0006355">
    <property type="term" value="P:regulation of DNA-templated transcription"/>
    <property type="evidence" value="ECO:0007669"/>
    <property type="project" value="UniProtKB-UniRule"/>
</dbReference>
<evidence type="ECO:0000313" key="10">
    <source>
        <dbReference type="Proteomes" id="UP000184016"/>
    </source>
</evidence>
<dbReference type="GO" id="GO:0003899">
    <property type="term" value="F:DNA-directed RNA polymerase activity"/>
    <property type="evidence" value="ECO:0007669"/>
    <property type="project" value="UniProtKB-UniRule"/>
</dbReference>
<evidence type="ECO:0000256" key="1">
    <source>
        <dbReference type="ARBA" id="ARBA00009828"/>
    </source>
</evidence>